<accession>A0A9N7Z8I6</accession>
<dbReference type="AlphaFoldDB" id="A0A9N7Z8I6"/>
<evidence type="ECO:0000256" key="1">
    <source>
        <dbReference type="SAM" id="MobiDB-lite"/>
    </source>
</evidence>
<dbReference type="EMBL" id="CADEAL010004136">
    <property type="protein sequence ID" value="CAB1452609.1"/>
    <property type="molecule type" value="Genomic_DNA"/>
</dbReference>
<sequence length="209" mass="22770">MLQPSAPLYSNAKDAARRMHAALLRAHNSRHSVLQSPKDAGIGQGHPQIDGDLCRLSTNLKVGGREGGGARSPQIPHSGDIPSGVDGDSSKHFPKQQPLRGSSALRLDETLPRLRLRLRLRLRHLRSVRCRRDGIQVLSVFTDPALQLLLAFCKRLPFTQEPIDCSTQTLSRPASEACDGGGGCVRTLGLAEEEEEGEEEQEEEEEGGL</sequence>
<proteinExistence type="predicted"/>
<dbReference type="Proteomes" id="UP001153269">
    <property type="component" value="Unassembled WGS sequence"/>
</dbReference>
<comment type="caution">
    <text evidence="2">The sequence shown here is derived from an EMBL/GenBank/DDBJ whole genome shotgun (WGS) entry which is preliminary data.</text>
</comment>
<feature type="region of interest" description="Disordered" evidence="1">
    <location>
        <begin position="190"/>
        <end position="209"/>
    </location>
</feature>
<feature type="region of interest" description="Disordered" evidence="1">
    <location>
        <begin position="60"/>
        <end position="101"/>
    </location>
</feature>
<protein>
    <submittedName>
        <fullName evidence="2">Uncharacterized protein</fullName>
    </submittedName>
</protein>
<evidence type="ECO:0000313" key="2">
    <source>
        <dbReference type="EMBL" id="CAB1452609.1"/>
    </source>
</evidence>
<keyword evidence="3" id="KW-1185">Reference proteome</keyword>
<gene>
    <name evidence="2" type="ORF">PLEPLA_LOCUS40359</name>
</gene>
<organism evidence="2 3">
    <name type="scientific">Pleuronectes platessa</name>
    <name type="common">European plaice</name>
    <dbReference type="NCBI Taxonomy" id="8262"/>
    <lineage>
        <taxon>Eukaryota</taxon>
        <taxon>Metazoa</taxon>
        <taxon>Chordata</taxon>
        <taxon>Craniata</taxon>
        <taxon>Vertebrata</taxon>
        <taxon>Euteleostomi</taxon>
        <taxon>Actinopterygii</taxon>
        <taxon>Neopterygii</taxon>
        <taxon>Teleostei</taxon>
        <taxon>Neoteleostei</taxon>
        <taxon>Acanthomorphata</taxon>
        <taxon>Carangaria</taxon>
        <taxon>Pleuronectiformes</taxon>
        <taxon>Pleuronectoidei</taxon>
        <taxon>Pleuronectidae</taxon>
        <taxon>Pleuronectes</taxon>
    </lineage>
</organism>
<reference evidence="2" key="1">
    <citation type="submission" date="2020-03" db="EMBL/GenBank/DDBJ databases">
        <authorList>
            <person name="Weist P."/>
        </authorList>
    </citation>
    <scope>NUCLEOTIDE SEQUENCE</scope>
</reference>
<name>A0A9N7Z8I6_PLEPL</name>
<feature type="compositionally biased region" description="Acidic residues" evidence="1">
    <location>
        <begin position="191"/>
        <end position="209"/>
    </location>
</feature>
<evidence type="ECO:0000313" key="3">
    <source>
        <dbReference type="Proteomes" id="UP001153269"/>
    </source>
</evidence>